<reference evidence="1" key="1">
    <citation type="submission" date="2017-08" db="EMBL/GenBank/DDBJ databases">
        <title>Assembly of the North American Bullfrog Genome.</title>
        <authorList>
            <person name="Warren R.L."/>
            <person name="Vandervalk B.P."/>
            <person name="Kucuk E."/>
            <person name="Birol I."/>
            <person name="Helbing C."/>
            <person name="Pandoh P."/>
            <person name="Behsaz B."/>
            <person name="Mohamadi H."/>
            <person name="Chu J."/>
            <person name="Jackman S."/>
            <person name="Hammond S.A."/>
            <person name="Veldhoen N."/>
            <person name="Kirk H."/>
            <person name="Zhao Y."/>
            <person name="Coope R."/>
            <person name="Pleasance S."/>
            <person name="Moore R."/>
            <person name="Holt R."/>
        </authorList>
    </citation>
    <scope>NUCLEOTIDE SEQUENCE</scope>
    <source>
        <strain evidence="1">Bruno</strain>
        <tissue evidence="1">Liver</tissue>
    </source>
</reference>
<sequence length="88" mass="10160">MPRSSSNVAFLQNRQGLIYFMGDVTSSLIYENVYLLLSTDDLLVFSWVKTNLLFLGCEIYVTSVTRSWNTEPITHYNLSPHLVKQQKI</sequence>
<name>A0A2G9P8H9_AQUCT</name>
<organism evidence="1">
    <name type="scientific">Aquarana catesbeiana</name>
    <name type="common">American bullfrog</name>
    <name type="synonym">Rana catesbeiana</name>
    <dbReference type="NCBI Taxonomy" id="8400"/>
    <lineage>
        <taxon>Eukaryota</taxon>
        <taxon>Metazoa</taxon>
        <taxon>Chordata</taxon>
        <taxon>Craniata</taxon>
        <taxon>Vertebrata</taxon>
        <taxon>Euteleostomi</taxon>
        <taxon>Amphibia</taxon>
        <taxon>Batrachia</taxon>
        <taxon>Anura</taxon>
        <taxon>Neobatrachia</taxon>
        <taxon>Ranoidea</taxon>
        <taxon>Ranidae</taxon>
        <taxon>Aquarana</taxon>
    </lineage>
</organism>
<accession>A0A2G9P8H9</accession>
<protein>
    <submittedName>
        <fullName evidence="1">Uncharacterized protein</fullName>
    </submittedName>
</protein>
<evidence type="ECO:0000313" key="1">
    <source>
        <dbReference type="EMBL" id="PIN99232.1"/>
    </source>
</evidence>
<dbReference type="OrthoDB" id="10067219at2759"/>
<gene>
    <name evidence="1" type="ORF">AB205_0015330</name>
</gene>
<dbReference type="EMBL" id="KV922473">
    <property type="protein sequence ID" value="PIN99232.1"/>
    <property type="molecule type" value="Genomic_DNA"/>
</dbReference>
<proteinExistence type="predicted"/>
<dbReference type="AlphaFoldDB" id="A0A2G9P8H9"/>